<comment type="caution">
    <text evidence="1">The sequence shown here is derived from an EMBL/GenBank/DDBJ whole genome shotgun (WGS) entry which is preliminary data.</text>
</comment>
<gene>
    <name evidence="1" type="ORF">H9661_17855</name>
</gene>
<dbReference type="EMBL" id="JACSRA010000039">
    <property type="protein sequence ID" value="MBD7913220.1"/>
    <property type="molecule type" value="Genomic_DNA"/>
</dbReference>
<sequence length="133" mass="15515">MQYGYIDILFLNISEITYNIKQLGIKSISSEDIYSSYGYNDIVYKYLAKGIDLAKKGYKSDKLKSELSFELSKICGNSKIDDIRFKSLHIVRSLIEPMIKGDYDFVLEFSKYYCTKEVYSVLSETFKRFLNVI</sequence>
<evidence type="ECO:0000313" key="1">
    <source>
        <dbReference type="EMBL" id="MBD7913220.1"/>
    </source>
</evidence>
<accession>A0ABR8PYG8</accession>
<keyword evidence="2" id="KW-1185">Reference proteome</keyword>
<protein>
    <submittedName>
        <fullName evidence="1">Uncharacterized protein</fullName>
    </submittedName>
</protein>
<reference evidence="1 2" key="1">
    <citation type="submission" date="2020-08" db="EMBL/GenBank/DDBJ databases">
        <title>A Genomic Blueprint of the Chicken Gut Microbiome.</title>
        <authorList>
            <person name="Gilroy R."/>
            <person name="Ravi A."/>
            <person name="Getino M."/>
            <person name="Pursley I."/>
            <person name="Horton D.L."/>
            <person name="Alikhan N.-F."/>
            <person name="Baker D."/>
            <person name="Gharbi K."/>
            <person name="Hall N."/>
            <person name="Watson M."/>
            <person name="Adriaenssens E.M."/>
            <person name="Foster-Nyarko E."/>
            <person name="Jarju S."/>
            <person name="Secka A."/>
            <person name="Antonio M."/>
            <person name="Oren A."/>
            <person name="Chaudhuri R."/>
            <person name="La Ragione R.M."/>
            <person name="Hildebrand F."/>
            <person name="Pallen M.J."/>
        </authorList>
    </citation>
    <scope>NUCLEOTIDE SEQUENCE [LARGE SCALE GENOMIC DNA]</scope>
    <source>
        <strain evidence="1 2">Sa3CVN1</strain>
    </source>
</reference>
<proteinExistence type="predicted"/>
<evidence type="ECO:0000313" key="2">
    <source>
        <dbReference type="Proteomes" id="UP000627781"/>
    </source>
</evidence>
<name>A0ABR8PYG8_9CLOT</name>
<dbReference type="Proteomes" id="UP000627781">
    <property type="component" value="Unassembled WGS sequence"/>
</dbReference>
<dbReference type="RefSeq" id="WP_143315217.1">
    <property type="nucleotide sequence ID" value="NZ_JACSRA010000039.1"/>
</dbReference>
<organism evidence="1 2">
    <name type="scientific">Clostridium cibarium</name>
    <dbReference type="NCBI Taxonomy" id="2762247"/>
    <lineage>
        <taxon>Bacteria</taxon>
        <taxon>Bacillati</taxon>
        <taxon>Bacillota</taxon>
        <taxon>Clostridia</taxon>
        <taxon>Eubacteriales</taxon>
        <taxon>Clostridiaceae</taxon>
        <taxon>Clostridium</taxon>
    </lineage>
</organism>